<evidence type="ECO:0000256" key="9">
    <source>
        <dbReference type="ARBA" id="ARBA00022786"/>
    </source>
</evidence>
<dbReference type="AlphaFoldDB" id="A0A2G8JVR3"/>
<dbReference type="CDD" id="cd23664">
    <property type="entry name" value="BRE"/>
    <property type="match status" value="1"/>
</dbReference>
<dbReference type="InterPro" id="IPR010358">
    <property type="entry name" value="BRE"/>
</dbReference>
<dbReference type="GO" id="GO:0070552">
    <property type="term" value="C:BRISC complex"/>
    <property type="evidence" value="ECO:0007669"/>
    <property type="project" value="UniProtKB-UniRule"/>
</dbReference>
<dbReference type="OrthoDB" id="538811at2759"/>
<comment type="subunit">
    <text evidence="15">Component of the ARISC complex. Component of the BRCA1-A complex. Component of the BRISC complex. Binds polyubiquitin.</text>
</comment>
<keyword evidence="11 15" id="KW-0234">DNA repair</keyword>
<keyword evidence="17" id="KW-1185">Reference proteome</keyword>
<keyword evidence="10 15" id="KW-0156">Chromatin regulator</keyword>
<keyword evidence="7 15" id="KW-0227">DNA damage</keyword>
<proteinExistence type="inferred from homology"/>
<evidence type="ECO:0000256" key="15">
    <source>
        <dbReference type="RuleBase" id="RU368019"/>
    </source>
</evidence>
<evidence type="ECO:0000256" key="1">
    <source>
        <dbReference type="ARBA" id="ARBA00004123"/>
    </source>
</evidence>
<protein>
    <recommendedName>
        <fullName evidence="2 15">BRISC and BRCA1-A complex member 2</fullName>
    </recommendedName>
</protein>
<evidence type="ECO:0000256" key="10">
    <source>
        <dbReference type="ARBA" id="ARBA00022853"/>
    </source>
</evidence>
<dbReference type="PANTHER" id="PTHR15189">
    <property type="entry name" value="BRISC AND BRCA1-A COMPLEX MEMBER 2"/>
    <property type="match status" value="1"/>
</dbReference>
<gene>
    <name evidence="16" type="ORF">BSL78_23345</name>
</gene>
<keyword evidence="12 15" id="KW-0539">Nucleus</keyword>
<dbReference type="STRING" id="307972.A0A2G8JVR3"/>
<dbReference type="GO" id="GO:0006302">
    <property type="term" value="P:double-strand break repair"/>
    <property type="evidence" value="ECO:0007669"/>
    <property type="project" value="UniProtKB-UniRule"/>
</dbReference>
<evidence type="ECO:0000256" key="4">
    <source>
        <dbReference type="ARBA" id="ARBA00022618"/>
    </source>
</evidence>
<keyword evidence="6" id="KW-0677">Repeat</keyword>
<keyword evidence="4 15" id="KW-0132">Cell division</keyword>
<dbReference type="GO" id="GO:0045739">
    <property type="term" value="P:positive regulation of DNA repair"/>
    <property type="evidence" value="ECO:0007669"/>
    <property type="project" value="UniProtKB-UniRule"/>
</dbReference>
<evidence type="ECO:0000256" key="11">
    <source>
        <dbReference type="ARBA" id="ARBA00023204"/>
    </source>
</evidence>
<evidence type="ECO:0000313" key="17">
    <source>
        <dbReference type="Proteomes" id="UP000230750"/>
    </source>
</evidence>
<evidence type="ECO:0000256" key="14">
    <source>
        <dbReference type="ARBA" id="ARBA00025766"/>
    </source>
</evidence>
<evidence type="ECO:0000256" key="6">
    <source>
        <dbReference type="ARBA" id="ARBA00022737"/>
    </source>
</evidence>
<evidence type="ECO:0000256" key="12">
    <source>
        <dbReference type="ARBA" id="ARBA00023242"/>
    </source>
</evidence>
<evidence type="ECO:0000256" key="7">
    <source>
        <dbReference type="ARBA" id="ARBA00022763"/>
    </source>
</evidence>
<reference evidence="16 17" key="1">
    <citation type="journal article" date="2017" name="PLoS Biol.">
        <title>The sea cucumber genome provides insights into morphological evolution and visceral regeneration.</title>
        <authorList>
            <person name="Zhang X."/>
            <person name="Sun L."/>
            <person name="Yuan J."/>
            <person name="Sun Y."/>
            <person name="Gao Y."/>
            <person name="Zhang L."/>
            <person name="Li S."/>
            <person name="Dai H."/>
            <person name="Hamel J.F."/>
            <person name="Liu C."/>
            <person name="Yu Y."/>
            <person name="Liu S."/>
            <person name="Lin W."/>
            <person name="Guo K."/>
            <person name="Jin S."/>
            <person name="Xu P."/>
            <person name="Storey K.B."/>
            <person name="Huan P."/>
            <person name="Zhang T."/>
            <person name="Zhou Y."/>
            <person name="Zhang J."/>
            <person name="Lin C."/>
            <person name="Li X."/>
            <person name="Xing L."/>
            <person name="Huo D."/>
            <person name="Sun M."/>
            <person name="Wang L."/>
            <person name="Mercier A."/>
            <person name="Li F."/>
            <person name="Yang H."/>
            <person name="Xiang J."/>
        </authorList>
    </citation>
    <scope>NUCLEOTIDE SEQUENCE [LARGE SCALE GENOMIC DNA]</scope>
    <source>
        <strain evidence="16">Shaxun</strain>
        <tissue evidence="16">Muscle</tissue>
    </source>
</reference>
<dbReference type="GO" id="GO:0051301">
    <property type="term" value="P:cell division"/>
    <property type="evidence" value="ECO:0007669"/>
    <property type="project" value="UniProtKB-UniRule"/>
</dbReference>
<keyword evidence="3 15" id="KW-0963">Cytoplasm</keyword>
<organism evidence="16 17">
    <name type="scientific">Stichopus japonicus</name>
    <name type="common">Sea cucumber</name>
    <dbReference type="NCBI Taxonomy" id="307972"/>
    <lineage>
        <taxon>Eukaryota</taxon>
        <taxon>Metazoa</taxon>
        <taxon>Echinodermata</taxon>
        <taxon>Eleutherozoa</taxon>
        <taxon>Echinozoa</taxon>
        <taxon>Holothuroidea</taxon>
        <taxon>Aspidochirotacea</taxon>
        <taxon>Aspidochirotida</taxon>
        <taxon>Stichopodidae</taxon>
        <taxon>Apostichopus</taxon>
    </lineage>
</organism>
<dbReference type="GO" id="GO:0031593">
    <property type="term" value="F:polyubiquitin modification-dependent protein binding"/>
    <property type="evidence" value="ECO:0007669"/>
    <property type="project" value="UniProtKB-UniRule"/>
</dbReference>
<dbReference type="Pfam" id="PF06113">
    <property type="entry name" value="BRE"/>
    <property type="match status" value="1"/>
</dbReference>
<dbReference type="GO" id="GO:0006915">
    <property type="term" value="P:apoptotic process"/>
    <property type="evidence" value="ECO:0007669"/>
    <property type="project" value="UniProtKB-UniRule"/>
</dbReference>
<evidence type="ECO:0000256" key="8">
    <source>
        <dbReference type="ARBA" id="ARBA00022776"/>
    </source>
</evidence>
<keyword evidence="13 15" id="KW-0131">Cell cycle</keyword>
<dbReference type="GO" id="GO:0010212">
    <property type="term" value="P:response to ionizing radiation"/>
    <property type="evidence" value="ECO:0007669"/>
    <property type="project" value="UniProtKB-UniRule"/>
</dbReference>
<evidence type="ECO:0000256" key="5">
    <source>
        <dbReference type="ARBA" id="ARBA00022703"/>
    </source>
</evidence>
<evidence type="ECO:0000256" key="2">
    <source>
        <dbReference type="ARBA" id="ARBA00019438"/>
    </source>
</evidence>
<comment type="similarity">
    <text evidence="14 15">Belongs to the BABAM2 family.</text>
</comment>
<dbReference type="GO" id="GO:0005737">
    <property type="term" value="C:cytoplasm"/>
    <property type="evidence" value="ECO:0007669"/>
    <property type="project" value="UniProtKB-SubCell"/>
</dbReference>
<keyword evidence="9 15" id="KW-0833">Ubl conjugation pathway</keyword>
<name>A0A2G8JVR3_STIJA</name>
<comment type="subcellular location">
    <subcellularLocation>
        <location evidence="15">Cytoplasm</location>
    </subcellularLocation>
    <subcellularLocation>
        <location evidence="1 15">Nucleus</location>
    </subcellularLocation>
    <text evidence="15">Localizes at sites of DNA damage at double-strand breaks (DSBs).</text>
</comment>
<evidence type="ECO:0000313" key="16">
    <source>
        <dbReference type="EMBL" id="PIK39810.1"/>
    </source>
</evidence>
<dbReference type="PANTHER" id="PTHR15189:SF7">
    <property type="entry name" value="BRISC AND BRCA1-A COMPLEX MEMBER 2"/>
    <property type="match status" value="1"/>
</dbReference>
<dbReference type="Proteomes" id="UP000230750">
    <property type="component" value="Unassembled WGS sequence"/>
</dbReference>
<sequence length="414" mass="47909">MTGLPLEDFHPKIATFIAAFQENNDIGVLGGRVHLTEPRTSCNSIDGKKLYDRIQVNIPFATHTLSWQVLFNSMYPEDPPDFIFGPADNDFVPPLEEIRSLVKWDPDDPLSLKVVICELIEFYKAFQIEEISQHTRLQFEYASLMNTRKFTEVEVHMPHRRMMQTWETVVKFLIRLPVNFSEIPEYFTKLESPGEDMAILLVTYQHPGEKSKYNGISYVMYFQKVAPTISALGGSNSLRIPVFPNDGCLFTYVPQVCELLENMIDLVAKGFKKRQEYVAAFLSHYGRSVLEYDAESFEQISFLFENQDFHFLLHVHIPPYFPKDQPEFVFQSVYHTTSTGRPFNQTVKDYPYSPRWTGNEMAVRANRQSSEEAGECNILIRDTHEKRRLVIALPTRLCTAGDLEHHGRRLLMES</sequence>
<evidence type="ECO:0000256" key="3">
    <source>
        <dbReference type="ARBA" id="ARBA00022490"/>
    </source>
</evidence>
<dbReference type="EMBL" id="MRZV01001198">
    <property type="protein sequence ID" value="PIK39810.1"/>
    <property type="molecule type" value="Genomic_DNA"/>
</dbReference>
<comment type="domain">
    <text evidence="15">Contains 2 ubiquitin-conjugating enzyme family-like (UEV-like) regions. These regions lack the critical Cys residues required for ubiquitination but retain the ability to bind ubiquitin.</text>
</comment>
<accession>A0A2G8JVR3</accession>
<evidence type="ECO:0000256" key="13">
    <source>
        <dbReference type="ARBA" id="ARBA00023306"/>
    </source>
</evidence>
<dbReference type="GO" id="GO:0070531">
    <property type="term" value="C:BRCA1-A complex"/>
    <property type="evidence" value="ECO:0007669"/>
    <property type="project" value="UniProtKB-UniRule"/>
</dbReference>
<dbReference type="GO" id="GO:0007095">
    <property type="term" value="P:mitotic G2 DNA damage checkpoint signaling"/>
    <property type="evidence" value="ECO:0007669"/>
    <property type="project" value="UniProtKB-UniRule"/>
</dbReference>
<keyword evidence="8 15" id="KW-0498">Mitosis</keyword>
<dbReference type="GO" id="GO:0006325">
    <property type="term" value="P:chromatin organization"/>
    <property type="evidence" value="ECO:0007669"/>
    <property type="project" value="UniProtKB-UniRule"/>
</dbReference>
<comment type="function">
    <text evidence="15">May play a role in homeostasis or cellular differentiation in cells of neural, epithelial and germline origins. May also act as a death receptor-associated anti-apoptotic protein, which inhibits the mitochondrial apoptotic pathway.</text>
</comment>
<comment type="caution">
    <text evidence="16">The sequence shown here is derived from an EMBL/GenBank/DDBJ whole genome shotgun (WGS) entry which is preliminary data.</text>
</comment>
<keyword evidence="5 15" id="KW-0053">Apoptosis</keyword>